<organism evidence="1 2">
    <name type="scientific">Edaphobacter acidisoli</name>
    <dbReference type="NCBI Taxonomy" id="2040573"/>
    <lineage>
        <taxon>Bacteria</taxon>
        <taxon>Pseudomonadati</taxon>
        <taxon>Acidobacteriota</taxon>
        <taxon>Terriglobia</taxon>
        <taxon>Terriglobales</taxon>
        <taxon>Acidobacteriaceae</taxon>
        <taxon>Edaphobacter</taxon>
    </lineage>
</organism>
<dbReference type="Proteomes" id="UP000648801">
    <property type="component" value="Unassembled WGS sequence"/>
</dbReference>
<accession>A0A916RWH5</accession>
<comment type="caution">
    <text evidence="1">The sequence shown here is derived from an EMBL/GenBank/DDBJ whole genome shotgun (WGS) entry which is preliminary data.</text>
</comment>
<gene>
    <name evidence="1" type="ORF">GCM10011507_26380</name>
</gene>
<reference evidence="1" key="1">
    <citation type="journal article" date="2014" name="Int. J. Syst. Evol. Microbiol.">
        <title>Complete genome sequence of Corynebacterium casei LMG S-19264T (=DSM 44701T), isolated from a smear-ripened cheese.</title>
        <authorList>
            <consortium name="US DOE Joint Genome Institute (JGI-PGF)"/>
            <person name="Walter F."/>
            <person name="Albersmeier A."/>
            <person name="Kalinowski J."/>
            <person name="Ruckert C."/>
        </authorList>
    </citation>
    <scope>NUCLEOTIDE SEQUENCE</scope>
    <source>
        <strain evidence="1">CGMCC 1.15447</strain>
    </source>
</reference>
<proteinExistence type="predicted"/>
<dbReference type="AlphaFoldDB" id="A0A916RWH5"/>
<protein>
    <submittedName>
        <fullName evidence="1">Uncharacterized protein</fullName>
    </submittedName>
</protein>
<reference evidence="1" key="2">
    <citation type="submission" date="2020-09" db="EMBL/GenBank/DDBJ databases">
        <authorList>
            <person name="Sun Q."/>
            <person name="Zhou Y."/>
        </authorList>
    </citation>
    <scope>NUCLEOTIDE SEQUENCE</scope>
    <source>
        <strain evidence="1">CGMCC 1.15447</strain>
    </source>
</reference>
<dbReference type="PROSITE" id="PS51257">
    <property type="entry name" value="PROKAR_LIPOPROTEIN"/>
    <property type="match status" value="1"/>
</dbReference>
<dbReference type="RefSeq" id="WP_188759682.1">
    <property type="nucleotide sequence ID" value="NZ_BMJB01000001.1"/>
</dbReference>
<evidence type="ECO:0000313" key="1">
    <source>
        <dbReference type="EMBL" id="GGA73516.1"/>
    </source>
</evidence>
<dbReference type="EMBL" id="BMJB01000001">
    <property type="protein sequence ID" value="GGA73516.1"/>
    <property type="molecule type" value="Genomic_DNA"/>
</dbReference>
<evidence type="ECO:0000313" key="2">
    <source>
        <dbReference type="Proteomes" id="UP000648801"/>
    </source>
</evidence>
<name>A0A916RWH5_9BACT</name>
<sequence length="178" mass="19435">MTITRTYARFVIALVVIVGCVIPLGAQSAPTTSQLDSVSIQVSMQKSSYAIGEKPIAILEIKNSGSKAIWYSNERRLERILITGKAGNPPKTELYRHLLGDFRRGDGPALPSGPVAGRSIAPGSVDSQKYDLSYFYVLNTPGNYSVYLEIYDPTGPKNGSGHWLRTNTVKFEIQAPSQ</sequence>
<keyword evidence="2" id="KW-1185">Reference proteome</keyword>